<evidence type="ECO:0000256" key="1">
    <source>
        <dbReference type="SAM" id="MobiDB-lite"/>
    </source>
</evidence>
<accession>A0AAV7S7Q8</accession>
<organism evidence="2 3">
    <name type="scientific">Pleurodeles waltl</name>
    <name type="common">Iberian ribbed newt</name>
    <dbReference type="NCBI Taxonomy" id="8319"/>
    <lineage>
        <taxon>Eukaryota</taxon>
        <taxon>Metazoa</taxon>
        <taxon>Chordata</taxon>
        <taxon>Craniata</taxon>
        <taxon>Vertebrata</taxon>
        <taxon>Euteleostomi</taxon>
        <taxon>Amphibia</taxon>
        <taxon>Batrachia</taxon>
        <taxon>Caudata</taxon>
        <taxon>Salamandroidea</taxon>
        <taxon>Salamandridae</taxon>
        <taxon>Pleurodelinae</taxon>
        <taxon>Pleurodeles</taxon>
    </lineage>
</organism>
<dbReference type="AlphaFoldDB" id="A0AAV7S7Q8"/>
<feature type="region of interest" description="Disordered" evidence="1">
    <location>
        <begin position="1"/>
        <end position="37"/>
    </location>
</feature>
<keyword evidence="3" id="KW-1185">Reference proteome</keyword>
<sequence>MGLPARTMAENVGQGPKNGSWRVQRPESRTSDPTAVRKGDAAVFRSVTDQASIPDTINKGLPKLSWSLRVSLQLRSVTPVESEYSHATTTRQHNILT</sequence>
<name>A0AAV7S7Q8_PLEWA</name>
<gene>
    <name evidence="2" type="ORF">NDU88_000445</name>
</gene>
<dbReference type="EMBL" id="JANPWB010000008">
    <property type="protein sequence ID" value="KAJ1159941.1"/>
    <property type="molecule type" value="Genomic_DNA"/>
</dbReference>
<evidence type="ECO:0000313" key="3">
    <source>
        <dbReference type="Proteomes" id="UP001066276"/>
    </source>
</evidence>
<protein>
    <submittedName>
        <fullName evidence="2">Uncharacterized protein</fullName>
    </submittedName>
</protein>
<evidence type="ECO:0000313" key="2">
    <source>
        <dbReference type="EMBL" id="KAJ1159941.1"/>
    </source>
</evidence>
<feature type="compositionally biased region" description="Basic and acidic residues" evidence="1">
    <location>
        <begin position="24"/>
        <end position="37"/>
    </location>
</feature>
<dbReference type="Proteomes" id="UP001066276">
    <property type="component" value="Chromosome 4_2"/>
</dbReference>
<comment type="caution">
    <text evidence="2">The sequence shown here is derived from an EMBL/GenBank/DDBJ whole genome shotgun (WGS) entry which is preliminary data.</text>
</comment>
<proteinExistence type="predicted"/>
<reference evidence="2" key="1">
    <citation type="journal article" date="2022" name="bioRxiv">
        <title>Sequencing and chromosome-scale assembly of the giantPleurodeles waltlgenome.</title>
        <authorList>
            <person name="Brown T."/>
            <person name="Elewa A."/>
            <person name="Iarovenko S."/>
            <person name="Subramanian E."/>
            <person name="Araus A.J."/>
            <person name="Petzold A."/>
            <person name="Susuki M."/>
            <person name="Suzuki K.-i.T."/>
            <person name="Hayashi T."/>
            <person name="Toyoda A."/>
            <person name="Oliveira C."/>
            <person name="Osipova E."/>
            <person name="Leigh N.D."/>
            <person name="Simon A."/>
            <person name="Yun M.H."/>
        </authorList>
    </citation>
    <scope>NUCLEOTIDE SEQUENCE</scope>
    <source>
        <strain evidence="2">20211129_DDA</strain>
        <tissue evidence="2">Liver</tissue>
    </source>
</reference>